<evidence type="ECO:0000313" key="3">
    <source>
        <dbReference type="Proteomes" id="UP000823388"/>
    </source>
</evidence>
<feature type="compositionally biased region" description="Low complexity" evidence="1">
    <location>
        <begin position="122"/>
        <end position="133"/>
    </location>
</feature>
<dbReference type="EMBL" id="CM029050">
    <property type="protein sequence ID" value="KAG2566007.1"/>
    <property type="molecule type" value="Genomic_DNA"/>
</dbReference>
<proteinExistence type="predicted"/>
<gene>
    <name evidence="2" type="ORF">PVAP13_7NG158800</name>
</gene>
<accession>A0A8T0PUB0</accession>
<sequence length="251" mass="27039">MGGSAAGRKRNPGQRAAPARRQASPVYKARGAPLGCRSLPLSAPRRLPPLLFLPIGVRFLCSGAGQRGGRGSWRPTTWTPRRRRAGTAAEEGTTTAPRPPARPRRRRSTCGGAGRPRPPPTATATAPRPSASARRPRTRGRSSAASTAPPAPTATATATRRPLPPRPPPPPPPRRRPPCRRRPPAPSRRSDGAHPSLWTPEPRTAARQQEEEGREQRGKNVASLCYVTQERALICSSLHLDAIGENSHFLF</sequence>
<organism evidence="2 3">
    <name type="scientific">Panicum virgatum</name>
    <name type="common">Blackwell switchgrass</name>
    <dbReference type="NCBI Taxonomy" id="38727"/>
    <lineage>
        <taxon>Eukaryota</taxon>
        <taxon>Viridiplantae</taxon>
        <taxon>Streptophyta</taxon>
        <taxon>Embryophyta</taxon>
        <taxon>Tracheophyta</taxon>
        <taxon>Spermatophyta</taxon>
        <taxon>Magnoliopsida</taxon>
        <taxon>Liliopsida</taxon>
        <taxon>Poales</taxon>
        <taxon>Poaceae</taxon>
        <taxon>PACMAD clade</taxon>
        <taxon>Panicoideae</taxon>
        <taxon>Panicodae</taxon>
        <taxon>Paniceae</taxon>
        <taxon>Panicinae</taxon>
        <taxon>Panicum</taxon>
        <taxon>Panicum sect. Hiantes</taxon>
    </lineage>
</organism>
<feature type="compositionally biased region" description="Pro residues" evidence="1">
    <location>
        <begin position="162"/>
        <end position="172"/>
    </location>
</feature>
<feature type="region of interest" description="Disordered" evidence="1">
    <location>
        <begin position="61"/>
        <end position="220"/>
    </location>
</feature>
<dbReference type="Proteomes" id="UP000823388">
    <property type="component" value="Chromosome 7N"/>
</dbReference>
<protein>
    <submittedName>
        <fullName evidence="2">Uncharacterized protein</fullName>
    </submittedName>
</protein>
<feature type="compositionally biased region" description="Low complexity" evidence="1">
    <location>
        <begin position="13"/>
        <end position="23"/>
    </location>
</feature>
<comment type="caution">
    <text evidence="2">The sequence shown here is derived from an EMBL/GenBank/DDBJ whole genome shotgun (WGS) entry which is preliminary data.</text>
</comment>
<feature type="compositionally biased region" description="Low complexity" evidence="1">
    <location>
        <begin position="86"/>
        <end position="96"/>
    </location>
</feature>
<evidence type="ECO:0000256" key="1">
    <source>
        <dbReference type="SAM" id="MobiDB-lite"/>
    </source>
</evidence>
<reference evidence="2" key="1">
    <citation type="submission" date="2020-05" db="EMBL/GenBank/DDBJ databases">
        <title>WGS assembly of Panicum virgatum.</title>
        <authorList>
            <person name="Lovell J.T."/>
            <person name="Jenkins J."/>
            <person name="Shu S."/>
            <person name="Juenger T.E."/>
            <person name="Schmutz J."/>
        </authorList>
    </citation>
    <scope>NUCLEOTIDE SEQUENCE</scope>
    <source>
        <strain evidence="2">AP13</strain>
    </source>
</reference>
<feature type="compositionally biased region" description="Low complexity" evidence="1">
    <location>
        <begin position="141"/>
        <end position="161"/>
    </location>
</feature>
<feature type="compositionally biased region" description="Basic and acidic residues" evidence="1">
    <location>
        <begin position="208"/>
        <end position="218"/>
    </location>
</feature>
<feature type="compositionally biased region" description="Basic residues" evidence="1">
    <location>
        <begin position="173"/>
        <end position="183"/>
    </location>
</feature>
<evidence type="ECO:0000313" key="2">
    <source>
        <dbReference type="EMBL" id="KAG2566007.1"/>
    </source>
</evidence>
<keyword evidence="3" id="KW-1185">Reference proteome</keyword>
<dbReference type="AlphaFoldDB" id="A0A8T0PUB0"/>
<feature type="region of interest" description="Disordered" evidence="1">
    <location>
        <begin position="1"/>
        <end position="45"/>
    </location>
</feature>
<name>A0A8T0PUB0_PANVG</name>